<sequence>MDTFGLSRRQSLGLGVGLAAGAAGLLGNSMVSAATGTKVPFRTRIDFKDPIWNRDTSLRMGSGLDPEVEGVGFIQGEAYGVRPNEPVRLLFKVDGYAISRQIPLGDGSWRRLLREIVFYRDPVTREILKTWENPYSGETVNVVPIANDPFNVTVSEWMMAPPSYGGLNKDKPARQPLLLDWEYDPTGMLVLRTGIDMQYPNALQPDKWPRESSGPVNRVSEHFITTIDPKDVENPDLLKIPSRGAWSRVTPWLPWMLMGTAPGHVMYFCNDGSVPGGIDALPRDVVAAASAMDKKWLNAPTRDEGASLSSLEHYARQFTPARVPPGWTPPQPPAEAKVFFTGKP</sequence>
<evidence type="ECO:0000313" key="1">
    <source>
        <dbReference type="EMBL" id="MBH0114236.1"/>
    </source>
</evidence>
<name>A0A931MMK2_9SPHN</name>
<comment type="caution">
    <text evidence="1">The sequence shown here is derived from an EMBL/GenBank/DDBJ whole genome shotgun (WGS) entry which is preliminary data.</text>
</comment>
<dbReference type="AlphaFoldDB" id="A0A931MMK2"/>
<organism evidence="1 2">
    <name type="scientific">Novosphingobium aureum</name>
    <dbReference type="NCBI Taxonomy" id="2792964"/>
    <lineage>
        <taxon>Bacteria</taxon>
        <taxon>Pseudomonadati</taxon>
        <taxon>Pseudomonadota</taxon>
        <taxon>Alphaproteobacteria</taxon>
        <taxon>Sphingomonadales</taxon>
        <taxon>Sphingomonadaceae</taxon>
        <taxon>Novosphingobium</taxon>
    </lineage>
</organism>
<dbReference type="RefSeq" id="WP_197165355.1">
    <property type="nucleotide sequence ID" value="NZ_JADZGI010000002.1"/>
</dbReference>
<protein>
    <submittedName>
        <fullName evidence="1">DUF1838 family protein</fullName>
    </submittedName>
</protein>
<dbReference type="Proteomes" id="UP000617634">
    <property type="component" value="Unassembled WGS sequence"/>
</dbReference>
<accession>A0A931MMK2</accession>
<dbReference type="Pfam" id="PF08894">
    <property type="entry name" value="DUF1838"/>
    <property type="match status" value="1"/>
</dbReference>
<gene>
    <name evidence="1" type="ORF">I5E68_14925</name>
</gene>
<evidence type="ECO:0000313" key="2">
    <source>
        <dbReference type="Proteomes" id="UP000617634"/>
    </source>
</evidence>
<reference evidence="1" key="1">
    <citation type="submission" date="2020-11" db="EMBL/GenBank/DDBJ databases">
        <title>Novosphingobium aureum sp. nov., a marine bacterium isolated from sediment of a salt flat.</title>
        <authorList>
            <person name="Yoo Y."/>
            <person name="Kim J.-J."/>
        </authorList>
    </citation>
    <scope>NUCLEOTIDE SEQUENCE</scope>
    <source>
        <strain evidence="1">YJ-S2-02</strain>
    </source>
</reference>
<dbReference type="InterPro" id="IPR014990">
    <property type="entry name" value="DUF1838"/>
</dbReference>
<dbReference type="EMBL" id="JADZGI010000002">
    <property type="protein sequence ID" value="MBH0114236.1"/>
    <property type="molecule type" value="Genomic_DNA"/>
</dbReference>
<proteinExistence type="predicted"/>
<keyword evidence="2" id="KW-1185">Reference proteome</keyword>